<dbReference type="Pfam" id="PF00270">
    <property type="entry name" value="DEAD"/>
    <property type="match status" value="1"/>
</dbReference>
<dbReference type="NCBIfam" id="TIGR00614">
    <property type="entry name" value="recQ_fam"/>
    <property type="match status" value="1"/>
</dbReference>
<comment type="similarity">
    <text evidence="2 12">Belongs to the helicase family. RecQ subfamily.</text>
</comment>
<keyword evidence="17" id="KW-1185">Reference proteome</keyword>
<evidence type="ECO:0000256" key="2">
    <source>
        <dbReference type="ARBA" id="ARBA00005446"/>
    </source>
</evidence>
<dbReference type="EMBL" id="NKXS01005176">
    <property type="protein sequence ID" value="PIN04384.1"/>
    <property type="molecule type" value="Genomic_DNA"/>
</dbReference>
<sequence length="609" mass="68411">MSGRDVLVIMAAGGGKSLCYQLPAVLRKGVALVVSPLLSLIQDQVMGLAALGIRAFMLTSTTNKEDEKFIYKALEKGEGELKILYVTPEKISKSKRFMSKLEKCHHAGRLSLISVDEAHCCSQWGHDFRPDYRNLGILKTQFPDVPMVALTATATKKVQDDLMDMLHIPKCIKFVSSVNRPNLFYMVREKSSVGKSVIDGIAEYIQTSYPNNESGIVYCFSRKECEQVAKELRERGISADYYHADMDVHAREKVHMRWSNGKLQVIVGTVAFGMGINKPDVRFVVHHSLSKSMETYYQESGRAGRDGLPSECLLYFRPADVPRQSSMVFYENAGLQNLYDIVRYCLSKRQCRRGAFFRHFAEPLQDCNGMCDNCASSNEIKELDVSDHAKSIVSMLQVMQENDQRVTMLQLVDKMKIRNKQLDPDLKREELEQLIVQLVVDRALKEEFQHTAYATNAYVTVGPLAKQVLHGKKTVKLEVDCGQRSRSINSKTHKRGKSSGLEFKLDELRKELASLDGGIFPHSVLSTQQISLLSAQKPKSLEELEKIIGKLKAEKYGPKILEEINNYESNDQMGHNLLGGGQDGSTGRPVKKLKSKNALVVIESSEDEA</sequence>
<dbReference type="GO" id="GO:0016887">
    <property type="term" value="F:ATP hydrolysis activity"/>
    <property type="evidence" value="ECO:0007669"/>
    <property type="project" value="RHEA"/>
</dbReference>
<dbReference type="InterPro" id="IPR018982">
    <property type="entry name" value="RQC_domain"/>
</dbReference>
<evidence type="ECO:0000259" key="15">
    <source>
        <dbReference type="PROSITE" id="PS51194"/>
    </source>
</evidence>
<dbReference type="InterPro" id="IPR001650">
    <property type="entry name" value="Helicase_C-like"/>
</dbReference>
<dbReference type="InterPro" id="IPR032284">
    <property type="entry name" value="RecQ_Zn-bd"/>
</dbReference>
<comment type="subcellular location">
    <subcellularLocation>
        <location evidence="12">Nucleus</location>
    </subcellularLocation>
</comment>
<dbReference type="FunFam" id="3.40.50.300:FF:000296">
    <property type="entry name" value="ATP-dependent DNA helicase RecQ"/>
    <property type="match status" value="1"/>
</dbReference>
<dbReference type="EC" id="5.6.2.4" evidence="12"/>
<feature type="domain" description="HRDC" evidence="13">
    <location>
        <begin position="495"/>
        <end position="574"/>
    </location>
</feature>
<dbReference type="CDD" id="cd18794">
    <property type="entry name" value="SF2_C_RecQ"/>
    <property type="match status" value="1"/>
</dbReference>
<dbReference type="FunFam" id="3.40.50.300:FF:001215">
    <property type="entry name" value="ATP-dependent DNA helicase"/>
    <property type="match status" value="1"/>
</dbReference>
<dbReference type="GO" id="GO:0016592">
    <property type="term" value="C:mediator complex"/>
    <property type="evidence" value="ECO:0007669"/>
    <property type="project" value="TreeGrafter"/>
</dbReference>
<dbReference type="GO" id="GO:0000724">
    <property type="term" value="P:double-strand break repair via homologous recombination"/>
    <property type="evidence" value="ECO:0007669"/>
    <property type="project" value="TreeGrafter"/>
</dbReference>
<dbReference type="Gene3D" id="3.40.50.300">
    <property type="entry name" value="P-loop containing nucleotide triphosphate hydrolases"/>
    <property type="match status" value="2"/>
</dbReference>
<dbReference type="Pfam" id="PF00570">
    <property type="entry name" value="HRDC"/>
    <property type="match status" value="1"/>
</dbReference>
<dbReference type="Pfam" id="PF00271">
    <property type="entry name" value="Helicase_C"/>
    <property type="match status" value="1"/>
</dbReference>
<gene>
    <name evidence="16" type="ORF">CDL12_23081</name>
</gene>
<dbReference type="PANTHER" id="PTHR13710">
    <property type="entry name" value="DNA HELICASE RECQ FAMILY MEMBER"/>
    <property type="match status" value="1"/>
</dbReference>
<evidence type="ECO:0000313" key="16">
    <source>
        <dbReference type="EMBL" id="PIN04384.1"/>
    </source>
</evidence>
<dbReference type="GO" id="GO:0009378">
    <property type="term" value="F:four-way junction helicase activity"/>
    <property type="evidence" value="ECO:0007669"/>
    <property type="project" value="TreeGrafter"/>
</dbReference>
<evidence type="ECO:0000256" key="9">
    <source>
        <dbReference type="ARBA" id="ARBA00023125"/>
    </source>
</evidence>
<dbReference type="CDD" id="cd18015">
    <property type="entry name" value="DEXHc_RecQ1"/>
    <property type="match status" value="1"/>
</dbReference>
<reference evidence="17" key="1">
    <citation type="journal article" date="2018" name="Gigascience">
        <title>Genome assembly of the Pink Ipe (Handroanthus impetiginosus, Bignoniaceae), a highly valued, ecologically keystone Neotropical timber forest tree.</title>
        <authorList>
            <person name="Silva-Junior O.B."/>
            <person name="Grattapaglia D."/>
            <person name="Novaes E."/>
            <person name="Collevatti R.G."/>
        </authorList>
    </citation>
    <scope>NUCLEOTIDE SEQUENCE [LARGE SCALE GENOMIC DNA]</scope>
    <source>
        <strain evidence="17">cv. UFG-1</strain>
    </source>
</reference>
<dbReference type="PROSITE" id="PS51194">
    <property type="entry name" value="HELICASE_CTER"/>
    <property type="match status" value="1"/>
</dbReference>
<dbReference type="PANTHER" id="PTHR13710:SF105">
    <property type="entry name" value="ATP-DEPENDENT DNA HELICASE Q1"/>
    <property type="match status" value="1"/>
</dbReference>
<dbReference type="SMART" id="SM00490">
    <property type="entry name" value="HELICc"/>
    <property type="match status" value="1"/>
</dbReference>
<dbReference type="GO" id="GO:0005737">
    <property type="term" value="C:cytoplasm"/>
    <property type="evidence" value="ECO:0007669"/>
    <property type="project" value="TreeGrafter"/>
</dbReference>
<dbReference type="InterPro" id="IPR004589">
    <property type="entry name" value="DNA_helicase_ATP-dep_RecQ"/>
</dbReference>
<dbReference type="Gene3D" id="1.10.10.10">
    <property type="entry name" value="Winged helix-like DNA-binding domain superfamily/Winged helix DNA-binding domain"/>
    <property type="match status" value="1"/>
</dbReference>
<dbReference type="SUPFAM" id="SSF52540">
    <property type="entry name" value="P-loop containing nucleoside triphosphate hydrolases"/>
    <property type="match status" value="1"/>
</dbReference>
<evidence type="ECO:0000256" key="4">
    <source>
        <dbReference type="ARBA" id="ARBA00022723"/>
    </source>
</evidence>
<dbReference type="InterPro" id="IPR002121">
    <property type="entry name" value="HRDC_dom"/>
</dbReference>
<feature type="domain" description="Helicase ATP-binding" evidence="14">
    <location>
        <begin position="1"/>
        <end position="172"/>
    </location>
</feature>
<evidence type="ECO:0000256" key="8">
    <source>
        <dbReference type="ARBA" id="ARBA00022840"/>
    </source>
</evidence>
<comment type="catalytic activity">
    <reaction evidence="11 12">
        <text>Couples ATP hydrolysis with the unwinding of duplex DNA by translocating in the 3'-5' direction.</text>
        <dbReference type="EC" id="5.6.2.4"/>
    </reaction>
</comment>
<evidence type="ECO:0000256" key="1">
    <source>
        <dbReference type="ARBA" id="ARBA00001946"/>
    </source>
</evidence>
<dbReference type="STRING" id="429701.A0A2G9GGG3"/>
<dbReference type="SMART" id="SM00487">
    <property type="entry name" value="DEXDc"/>
    <property type="match status" value="1"/>
</dbReference>
<comment type="similarity">
    <text evidence="3">Belongs to the disease resistance NB-LRR family.</text>
</comment>
<organism evidence="16 17">
    <name type="scientific">Handroanthus impetiginosus</name>
    <dbReference type="NCBI Taxonomy" id="429701"/>
    <lineage>
        <taxon>Eukaryota</taxon>
        <taxon>Viridiplantae</taxon>
        <taxon>Streptophyta</taxon>
        <taxon>Embryophyta</taxon>
        <taxon>Tracheophyta</taxon>
        <taxon>Spermatophyta</taxon>
        <taxon>Magnoliopsida</taxon>
        <taxon>eudicotyledons</taxon>
        <taxon>Gunneridae</taxon>
        <taxon>Pentapetalae</taxon>
        <taxon>asterids</taxon>
        <taxon>lamiids</taxon>
        <taxon>Lamiales</taxon>
        <taxon>Bignoniaceae</taxon>
        <taxon>Crescentiina</taxon>
        <taxon>Tabebuia alliance</taxon>
        <taxon>Handroanthus</taxon>
    </lineage>
</organism>
<dbReference type="GO" id="GO:0006260">
    <property type="term" value="P:DNA replication"/>
    <property type="evidence" value="ECO:0007669"/>
    <property type="project" value="InterPro"/>
</dbReference>
<dbReference type="FunFam" id="1.10.150.80:FF:000016">
    <property type="entry name" value="ATP-dependent DNA helicase"/>
    <property type="match status" value="1"/>
</dbReference>
<evidence type="ECO:0000313" key="17">
    <source>
        <dbReference type="Proteomes" id="UP000231279"/>
    </source>
</evidence>
<keyword evidence="6 12" id="KW-0378">Hydrolase</keyword>
<keyword evidence="9" id="KW-0238">DNA-binding</keyword>
<keyword evidence="7 12" id="KW-0347">Helicase</keyword>
<dbReference type="InterPro" id="IPR010997">
    <property type="entry name" value="HRDC-like_sf"/>
</dbReference>
<dbReference type="GO" id="GO:0003677">
    <property type="term" value="F:DNA binding"/>
    <property type="evidence" value="ECO:0007669"/>
    <property type="project" value="UniProtKB-KW"/>
</dbReference>
<comment type="caution">
    <text evidence="16">The sequence shown here is derived from an EMBL/GenBank/DDBJ whole genome shotgun (WGS) entry which is preliminary data.</text>
</comment>
<dbReference type="InterPro" id="IPR011545">
    <property type="entry name" value="DEAD/DEAH_box_helicase_dom"/>
</dbReference>
<dbReference type="InterPro" id="IPR027417">
    <property type="entry name" value="P-loop_NTPase"/>
</dbReference>
<dbReference type="SUPFAM" id="SSF47819">
    <property type="entry name" value="HRDC-like"/>
    <property type="match status" value="1"/>
</dbReference>
<evidence type="ECO:0000256" key="3">
    <source>
        <dbReference type="ARBA" id="ARBA00008894"/>
    </source>
</evidence>
<dbReference type="PROSITE" id="PS51192">
    <property type="entry name" value="HELICASE_ATP_BIND_1"/>
    <property type="match status" value="1"/>
</dbReference>
<dbReference type="SMART" id="SM00956">
    <property type="entry name" value="RQC"/>
    <property type="match status" value="1"/>
</dbReference>
<dbReference type="InterPro" id="IPR044876">
    <property type="entry name" value="HRDC_dom_sf"/>
</dbReference>
<dbReference type="GO" id="GO:0005694">
    <property type="term" value="C:chromosome"/>
    <property type="evidence" value="ECO:0007669"/>
    <property type="project" value="TreeGrafter"/>
</dbReference>
<dbReference type="Pfam" id="PF16124">
    <property type="entry name" value="RecQ_Zn_bind"/>
    <property type="match status" value="1"/>
</dbReference>
<evidence type="ECO:0000259" key="13">
    <source>
        <dbReference type="PROSITE" id="PS50967"/>
    </source>
</evidence>
<evidence type="ECO:0000256" key="6">
    <source>
        <dbReference type="ARBA" id="ARBA00022801"/>
    </source>
</evidence>
<protein>
    <recommendedName>
        <fullName evidence="12">ATP-dependent DNA helicase</fullName>
        <ecNumber evidence="12">5.6.2.4</ecNumber>
    </recommendedName>
</protein>
<keyword evidence="8 12" id="KW-0067">ATP-binding</keyword>
<comment type="catalytic activity">
    <reaction evidence="12">
        <text>ATP + H2O = ADP + phosphate + H(+)</text>
        <dbReference type="Rhea" id="RHEA:13065"/>
        <dbReference type="ChEBI" id="CHEBI:15377"/>
        <dbReference type="ChEBI" id="CHEBI:15378"/>
        <dbReference type="ChEBI" id="CHEBI:30616"/>
        <dbReference type="ChEBI" id="CHEBI:43474"/>
        <dbReference type="ChEBI" id="CHEBI:456216"/>
    </reaction>
</comment>
<dbReference type="InterPro" id="IPR014001">
    <property type="entry name" value="Helicase_ATP-bd"/>
</dbReference>
<dbReference type="GO" id="GO:0046872">
    <property type="term" value="F:metal ion binding"/>
    <property type="evidence" value="ECO:0007669"/>
    <property type="project" value="UniProtKB-KW"/>
</dbReference>
<proteinExistence type="inferred from homology"/>
<dbReference type="GO" id="GO:0005524">
    <property type="term" value="F:ATP binding"/>
    <property type="evidence" value="ECO:0007669"/>
    <property type="project" value="UniProtKB-KW"/>
</dbReference>
<evidence type="ECO:0000256" key="10">
    <source>
        <dbReference type="ARBA" id="ARBA00023235"/>
    </source>
</evidence>
<accession>A0A2G9GGG3</accession>
<dbReference type="Gene3D" id="1.10.150.80">
    <property type="entry name" value="HRDC domain"/>
    <property type="match status" value="1"/>
</dbReference>
<evidence type="ECO:0000256" key="5">
    <source>
        <dbReference type="ARBA" id="ARBA00022741"/>
    </source>
</evidence>
<evidence type="ECO:0000256" key="12">
    <source>
        <dbReference type="RuleBase" id="RU364117"/>
    </source>
</evidence>
<dbReference type="FunFam" id="1.10.10.10:FF:000510">
    <property type="entry name" value="ATP-dependent DNA helicase"/>
    <property type="match status" value="1"/>
</dbReference>
<evidence type="ECO:0000259" key="14">
    <source>
        <dbReference type="PROSITE" id="PS51192"/>
    </source>
</evidence>
<keyword evidence="4" id="KW-0479">Metal-binding</keyword>
<evidence type="ECO:0000256" key="7">
    <source>
        <dbReference type="ARBA" id="ARBA00022806"/>
    </source>
</evidence>
<dbReference type="InterPro" id="IPR036388">
    <property type="entry name" value="WH-like_DNA-bd_sf"/>
</dbReference>
<feature type="domain" description="Helicase C-terminal" evidence="15">
    <location>
        <begin position="197"/>
        <end position="346"/>
    </location>
</feature>
<keyword evidence="12" id="KW-0539">Nucleus</keyword>
<dbReference type="Proteomes" id="UP000231279">
    <property type="component" value="Unassembled WGS sequence"/>
</dbReference>
<evidence type="ECO:0000256" key="11">
    <source>
        <dbReference type="ARBA" id="ARBA00034617"/>
    </source>
</evidence>
<keyword evidence="5 12" id="KW-0547">Nucleotide-binding</keyword>
<dbReference type="AlphaFoldDB" id="A0A2G9GGG3"/>
<dbReference type="PROSITE" id="PS50967">
    <property type="entry name" value="HRDC"/>
    <property type="match status" value="1"/>
</dbReference>
<dbReference type="OrthoDB" id="10261556at2759"/>
<keyword evidence="10" id="KW-0413">Isomerase</keyword>
<comment type="cofactor">
    <cofactor evidence="1">
        <name>Mg(2+)</name>
        <dbReference type="ChEBI" id="CHEBI:18420"/>
    </cofactor>
</comment>
<dbReference type="GO" id="GO:0043138">
    <property type="term" value="F:3'-5' DNA helicase activity"/>
    <property type="evidence" value="ECO:0007669"/>
    <property type="project" value="UniProtKB-EC"/>
</dbReference>
<name>A0A2G9GGG3_9LAMI</name>